<keyword evidence="1" id="KW-1133">Transmembrane helix</keyword>
<dbReference type="STRING" id="979556.MTES_0739"/>
<feature type="transmembrane region" description="Helical" evidence="1">
    <location>
        <begin position="260"/>
        <end position="284"/>
    </location>
</feature>
<sequence length="333" mass="35054">MWGSFLQRLLLGCDLVLGPGLLTLMHNDAVHTGAAVALAPGVTVQAGYLRDAAGREYPVDAYGEIVAKSCREGATTRELAQAMAYLSAAPVAQVEDSLFAFVLRLHALRLLSIHQSFAREWARDLAMWPFDAIVMLVTRSLAPTRLASRRIYAPATANVVRAVVEGLTYLTASAVVMALVAVVATDFSIPLTPAFTADRSALLALITNVVALLILASAIVHELGHLLVGRLLSVPVVGVQVRRGAASVLLAPGPKDRMQAVIVAGPFAGATFAAICGALLLGLFEPGWQLAAIDNVRLSIGCVTLVIAAGHLFSLLPIFGDGRVLRAGGVDRR</sequence>
<dbReference type="EMBL" id="AP012052">
    <property type="protein sequence ID" value="BAJ73703.1"/>
    <property type="molecule type" value="Genomic_DNA"/>
</dbReference>
<reference key="2">
    <citation type="submission" date="2011-02" db="EMBL/GenBank/DDBJ databases">
        <title>Genome sequence of Microbacterium testaceum StLB037.</title>
        <authorList>
            <person name="Morohoshi T."/>
            <person name="Wang W.Z."/>
            <person name="Someya N."/>
            <person name="Ikeda T."/>
        </authorList>
    </citation>
    <scope>NUCLEOTIDE SEQUENCE</scope>
    <source>
        <strain>StLB037</strain>
    </source>
</reference>
<dbReference type="eggNOG" id="COG1994">
    <property type="taxonomic scope" value="Bacteria"/>
</dbReference>
<keyword evidence="2" id="KW-0645">Protease</keyword>
<name>E8NDM7_MICTS</name>
<feature type="transmembrane region" description="Helical" evidence="1">
    <location>
        <begin position="167"/>
        <end position="189"/>
    </location>
</feature>
<feature type="transmembrane region" description="Helical" evidence="1">
    <location>
        <begin position="201"/>
        <end position="220"/>
    </location>
</feature>
<reference evidence="2 3" key="1">
    <citation type="journal article" date="2011" name="J. Bacteriol.">
        <title>Genome sequence of Microbacterium testaceum StLB037, an N-acylhomoserine lactone-degrading bacterium isolated from potato leaves.</title>
        <authorList>
            <person name="Morohoshi T."/>
            <person name="Wang W.-Z."/>
            <person name="Someya N."/>
            <person name="Ikeda T."/>
        </authorList>
    </citation>
    <scope>NUCLEOTIDE SEQUENCE [LARGE SCALE GENOMIC DNA]</scope>
    <source>
        <strain evidence="2 3">StLB037</strain>
    </source>
</reference>
<protein>
    <submittedName>
        <fullName evidence="2">Zn-dependent protease</fullName>
    </submittedName>
</protein>
<dbReference type="GO" id="GO:0008233">
    <property type="term" value="F:peptidase activity"/>
    <property type="evidence" value="ECO:0007669"/>
    <property type="project" value="UniProtKB-KW"/>
</dbReference>
<proteinExistence type="predicted"/>
<keyword evidence="1" id="KW-0812">Transmembrane</keyword>
<gene>
    <name evidence="2" type="ordered locus">MTES_0739</name>
</gene>
<evidence type="ECO:0000313" key="2">
    <source>
        <dbReference type="EMBL" id="BAJ73703.1"/>
    </source>
</evidence>
<dbReference type="AlphaFoldDB" id="E8NDM7"/>
<evidence type="ECO:0000313" key="3">
    <source>
        <dbReference type="Proteomes" id="UP000008975"/>
    </source>
</evidence>
<dbReference type="Proteomes" id="UP000008975">
    <property type="component" value="Chromosome"/>
</dbReference>
<keyword evidence="1" id="KW-0472">Membrane</keyword>
<dbReference type="KEGG" id="mts:MTES_0739"/>
<accession>E8NDM7</accession>
<keyword evidence="2" id="KW-0378">Hydrolase</keyword>
<evidence type="ECO:0000256" key="1">
    <source>
        <dbReference type="SAM" id="Phobius"/>
    </source>
</evidence>
<dbReference type="GO" id="GO:0006508">
    <property type="term" value="P:proteolysis"/>
    <property type="evidence" value="ECO:0007669"/>
    <property type="project" value="UniProtKB-KW"/>
</dbReference>
<feature type="transmembrane region" description="Helical" evidence="1">
    <location>
        <begin position="296"/>
        <end position="316"/>
    </location>
</feature>
<organism evidence="2 3">
    <name type="scientific">Microbacterium testaceum (strain StLB037)</name>
    <dbReference type="NCBI Taxonomy" id="979556"/>
    <lineage>
        <taxon>Bacteria</taxon>
        <taxon>Bacillati</taxon>
        <taxon>Actinomycetota</taxon>
        <taxon>Actinomycetes</taxon>
        <taxon>Micrococcales</taxon>
        <taxon>Microbacteriaceae</taxon>
        <taxon>Microbacterium</taxon>
    </lineage>
</organism>
<dbReference type="HOGENOM" id="CLU_952177_0_0_11"/>